<feature type="region of interest" description="Disordered" evidence="1">
    <location>
        <begin position="142"/>
        <end position="190"/>
    </location>
</feature>
<evidence type="ECO:0000256" key="1">
    <source>
        <dbReference type="SAM" id="MobiDB-lite"/>
    </source>
</evidence>
<evidence type="ECO:0000313" key="2">
    <source>
        <dbReference type="EMBL" id="QBE61944.1"/>
    </source>
</evidence>
<dbReference type="Gene3D" id="2.60.200.20">
    <property type="match status" value="1"/>
</dbReference>
<evidence type="ECO:0000313" key="3">
    <source>
        <dbReference type="Proteomes" id="UP000290637"/>
    </source>
</evidence>
<gene>
    <name evidence="2" type="ORF">EWM63_02170</name>
</gene>
<dbReference type="Proteomes" id="UP000290637">
    <property type="component" value="Chromosome"/>
</dbReference>
<name>A0A4P6KTF2_9BURK</name>
<dbReference type="SUPFAM" id="SSF49879">
    <property type="entry name" value="SMAD/FHA domain"/>
    <property type="match status" value="1"/>
</dbReference>
<keyword evidence="3" id="KW-1185">Reference proteome</keyword>
<feature type="compositionally biased region" description="Low complexity" evidence="1">
    <location>
        <begin position="149"/>
        <end position="172"/>
    </location>
</feature>
<dbReference type="AlphaFoldDB" id="A0A4P6KTF2"/>
<proteinExistence type="predicted"/>
<dbReference type="RefSeq" id="WP_130185081.1">
    <property type="nucleotide sequence ID" value="NZ_CP035913.1"/>
</dbReference>
<accession>A0A4P6KTF2</accession>
<sequence>MSAAFPTPLLPPLPTPCEALGARLRPLASPPGGADPAGAIAAPLFDLRVLNGAQKDAVVSLGAGRLLIGNDLECDIVLHRPGVVLRAMLSLVDGRLSIAAMSGPLHLNQVAIAAGESRTVVHGDTIRLADIGLLLTDHEPGAVGPAFPPTDGADAGADTPTDAATTPSPAAAEDTHWFDPTPASAPAPQPMAAVASRARGARFALAGATACLLLACACVAAWDVEAVDDSANYSMPAEASRVSAADAPALPAAPMSPARVLAEAREVLEARRIQGELAMPVGRLLVLTVAPERIAAARAALGALLSDVNGIDRVEVRLRGNGASPGAAPLSARRGPDGIVIDDNLPLPAEAVFSGKNRIVIVSMQPMPSILTQGGRRLFQGGQLDARTTVEHIHPTSVLVTIDGAKRRVVL</sequence>
<dbReference type="KEGG" id="plue:EWM63_02170"/>
<dbReference type="EMBL" id="CP035913">
    <property type="protein sequence ID" value="QBE61944.1"/>
    <property type="molecule type" value="Genomic_DNA"/>
</dbReference>
<dbReference type="CDD" id="cd00060">
    <property type="entry name" value="FHA"/>
    <property type="match status" value="1"/>
</dbReference>
<reference evidence="2 3" key="1">
    <citation type="submission" date="2019-02" db="EMBL/GenBank/DDBJ databases">
        <title>Draft Genome Sequences of Six Type Strains of the Genus Massilia.</title>
        <authorList>
            <person name="Miess H."/>
            <person name="Frediansyhah A."/>
            <person name="Gross H."/>
        </authorList>
    </citation>
    <scope>NUCLEOTIDE SEQUENCE [LARGE SCALE GENOMIC DNA]</scope>
    <source>
        <strain evidence="2 3">DSM 17473</strain>
    </source>
</reference>
<organism evidence="2 3">
    <name type="scientific">Pseudoduganella lutea</name>
    <dbReference type="NCBI Taxonomy" id="321985"/>
    <lineage>
        <taxon>Bacteria</taxon>
        <taxon>Pseudomonadati</taxon>
        <taxon>Pseudomonadota</taxon>
        <taxon>Betaproteobacteria</taxon>
        <taxon>Burkholderiales</taxon>
        <taxon>Oxalobacteraceae</taxon>
        <taxon>Telluria group</taxon>
        <taxon>Pseudoduganella</taxon>
    </lineage>
</organism>
<evidence type="ECO:0008006" key="4">
    <source>
        <dbReference type="Google" id="ProtNLM"/>
    </source>
</evidence>
<dbReference type="InterPro" id="IPR008984">
    <property type="entry name" value="SMAD_FHA_dom_sf"/>
</dbReference>
<protein>
    <recommendedName>
        <fullName evidence="4">YscD cytoplasmic domain-containing protein</fullName>
    </recommendedName>
</protein>